<dbReference type="InParanoid" id="A0A2H3CP76"/>
<sequence length="464" mass="52150">MAVLHVICRNSLSRPPIFVLFGRQARARHSHHYHHQTYGRISSVLSFDMSSSAINLPQELIDSIIDTLCDDRIALLSLNSASRSFSHRACSYLFRTISLRNDLLPRFVELCSQSPRILPYIQDLHVSDYTQEMDESLSLLPNIRSISVVDGFATFVTVTFPDITSLNLRNVTFPSHLEFDGFLRRLSKLKHLSLTDISIPRFCTPPSTVEKYGFVLENLEIYCRASMNAIRVAAKPNMCPLVCSHNLKLTVSISVVDFLPLILKRLSENGGQVDTLRIGPSIAKDFQTVPADWSITPCDDSLSQLQHISLTVIDIPGMNPIPALHWLINFFRHAPVPSSLLSLTITIAFSKTSDGFYLVYNQGSIWNDMAAALPALSRWDIRLTNWDAMKDLEFKTLSPASGAMKRHIEKRLKNSELSGITKVWVDYFPVGYEQVTGGKSIQVSRTFTIFAHTLNGAVIPLRFP</sequence>
<keyword evidence="2" id="KW-1185">Reference proteome</keyword>
<protein>
    <recommendedName>
        <fullName evidence="3">F-box domain-containing protein</fullName>
    </recommendedName>
</protein>
<evidence type="ECO:0000313" key="2">
    <source>
        <dbReference type="Proteomes" id="UP000217790"/>
    </source>
</evidence>
<dbReference type="OMA" id="CRASMNA"/>
<dbReference type="EMBL" id="KZ293695">
    <property type="protein sequence ID" value="PBK84871.1"/>
    <property type="molecule type" value="Genomic_DNA"/>
</dbReference>
<proteinExistence type="predicted"/>
<accession>A0A2H3CP76</accession>
<dbReference type="Proteomes" id="UP000217790">
    <property type="component" value="Unassembled WGS sequence"/>
</dbReference>
<evidence type="ECO:0000313" key="1">
    <source>
        <dbReference type="EMBL" id="PBK84871.1"/>
    </source>
</evidence>
<dbReference type="OrthoDB" id="3070253at2759"/>
<dbReference type="AlphaFoldDB" id="A0A2H3CP76"/>
<organism evidence="1 2">
    <name type="scientific">Armillaria gallica</name>
    <name type="common">Bulbous honey fungus</name>
    <name type="synonym">Armillaria bulbosa</name>
    <dbReference type="NCBI Taxonomy" id="47427"/>
    <lineage>
        <taxon>Eukaryota</taxon>
        <taxon>Fungi</taxon>
        <taxon>Dikarya</taxon>
        <taxon>Basidiomycota</taxon>
        <taxon>Agaricomycotina</taxon>
        <taxon>Agaricomycetes</taxon>
        <taxon>Agaricomycetidae</taxon>
        <taxon>Agaricales</taxon>
        <taxon>Marasmiineae</taxon>
        <taxon>Physalacriaceae</taxon>
        <taxon>Armillaria</taxon>
    </lineage>
</organism>
<evidence type="ECO:0008006" key="3">
    <source>
        <dbReference type="Google" id="ProtNLM"/>
    </source>
</evidence>
<reference evidence="2" key="1">
    <citation type="journal article" date="2017" name="Nat. Ecol. Evol.">
        <title>Genome expansion and lineage-specific genetic innovations in the forest pathogenic fungi Armillaria.</title>
        <authorList>
            <person name="Sipos G."/>
            <person name="Prasanna A.N."/>
            <person name="Walter M.C."/>
            <person name="O'Connor E."/>
            <person name="Balint B."/>
            <person name="Krizsan K."/>
            <person name="Kiss B."/>
            <person name="Hess J."/>
            <person name="Varga T."/>
            <person name="Slot J."/>
            <person name="Riley R."/>
            <person name="Boka B."/>
            <person name="Rigling D."/>
            <person name="Barry K."/>
            <person name="Lee J."/>
            <person name="Mihaltcheva S."/>
            <person name="LaButti K."/>
            <person name="Lipzen A."/>
            <person name="Waldron R."/>
            <person name="Moloney N.M."/>
            <person name="Sperisen C."/>
            <person name="Kredics L."/>
            <person name="Vagvoelgyi C."/>
            <person name="Patrignani A."/>
            <person name="Fitzpatrick D."/>
            <person name="Nagy I."/>
            <person name="Doyle S."/>
            <person name="Anderson J.B."/>
            <person name="Grigoriev I.V."/>
            <person name="Gueldener U."/>
            <person name="Muensterkoetter M."/>
            <person name="Nagy L.G."/>
        </authorList>
    </citation>
    <scope>NUCLEOTIDE SEQUENCE [LARGE SCALE GENOMIC DNA]</scope>
    <source>
        <strain evidence="2">Ar21-2</strain>
    </source>
</reference>
<gene>
    <name evidence="1" type="ORF">ARMGADRAFT_597580</name>
</gene>
<name>A0A2H3CP76_ARMGA</name>